<organism evidence="2 3">
    <name type="scientific">Meloidogyne incognita</name>
    <name type="common">Southern root-knot nematode worm</name>
    <name type="synonym">Oxyuris incognita</name>
    <dbReference type="NCBI Taxonomy" id="6306"/>
    <lineage>
        <taxon>Eukaryota</taxon>
        <taxon>Metazoa</taxon>
        <taxon>Ecdysozoa</taxon>
        <taxon>Nematoda</taxon>
        <taxon>Chromadorea</taxon>
        <taxon>Rhabditida</taxon>
        <taxon>Tylenchina</taxon>
        <taxon>Tylenchomorpha</taxon>
        <taxon>Tylenchoidea</taxon>
        <taxon>Meloidogynidae</taxon>
        <taxon>Meloidogyninae</taxon>
        <taxon>Meloidogyne</taxon>
        <taxon>Meloidogyne incognita group</taxon>
    </lineage>
</organism>
<feature type="transmembrane region" description="Helical" evidence="1">
    <location>
        <begin position="6"/>
        <end position="30"/>
    </location>
</feature>
<keyword evidence="2" id="KW-1185">Reference proteome</keyword>
<reference evidence="3" key="1">
    <citation type="submission" date="2022-11" db="UniProtKB">
        <authorList>
            <consortium name="WormBaseParasite"/>
        </authorList>
    </citation>
    <scope>IDENTIFICATION</scope>
</reference>
<sequence>MTFYSFGISAAFFGGGLAFLWLFWGVWHFFGSFGVGIGISAPSVIRHYDTAGILTQNP</sequence>
<evidence type="ECO:0000256" key="1">
    <source>
        <dbReference type="SAM" id="Phobius"/>
    </source>
</evidence>
<protein>
    <submittedName>
        <fullName evidence="3">Uncharacterized protein</fullName>
    </submittedName>
</protein>
<evidence type="ECO:0000313" key="3">
    <source>
        <dbReference type="WBParaSite" id="Minc3s00023g01470"/>
    </source>
</evidence>
<proteinExistence type="predicted"/>
<dbReference type="WBParaSite" id="Minc3s00023g01470">
    <property type="protein sequence ID" value="Minc3s00023g01470"/>
    <property type="gene ID" value="Minc3s00023g01470"/>
</dbReference>
<accession>A0A914KJB5</accession>
<keyword evidence="1" id="KW-0812">Transmembrane</keyword>
<keyword evidence="1" id="KW-1133">Transmembrane helix</keyword>
<evidence type="ECO:0000313" key="2">
    <source>
        <dbReference type="Proteomes" id="UP000887563"/>
    </source>
</evidence>
<name>A0A914KJB5_MELIC</name>
<dbReference type="Proteomes" id="UP000887563">
    <property type="component" value="Unplaced"/>
</dbReference>
<dbReference type="AlphaFoldDB" id="A0A914KJB5"/>
<keyword evidence="1" id="KW-0472">Membrane</keyword>